<organism evidence="1 2">
    <name type="scientific">Hexamita inflata</name>
    <dbReference type="NCBI Taxonomy" id="28002"/>
    <lineage>
        <taxon>Eukaryota</taxon>
        <taxon>Metamonada</taxon>
        <taxon>Diplomonadida</taxon>
        <taxon>Hexamitidae</taxon>
        <taxon>Hexamitinae</taxon>
        <taxon>Hexamita</taxon>
    </lineage>
</organism>
<dbReference type="Proteomes" id="UP001642409">
    <property type="component" value="Unassembled WGS sequence"/>
</dbReference>
<gene>
    <name evidence="1" type="ORF">HINF_LOCUS15494</name>
</gene>
<accession>A0ABP1HV88</accession>
<sequence length="175" mass="20336">MQEENLELQQKLFQNIEKQISDFKAITKLSDQEAIKYLNNYKNDLKKAVDGYLNVQQFMQVTQQQQDVAERYLKNSYSVQNAINKYIDEHPNKQNAQTQLNQTNTQQDIRNLPNNNINQIRVNNQPNANNGQNTNPTQKNCKIVVNLGCFSRCFAENIIIDVDQTRDQIVGTEKK</sequence>
<evidence type="ECO:0000313" key="1">
    <source>
        <dbReference type="EMBL" id="CAL5997943.1"/>
    </source>
</evidence>
<dbReference type="Pfam" id="PF14555">
    <property type="entry name" value="UBA_4"/>
    <property type="match status" value="1"/>
</dbReference>
<protein>
    <submittedName>
        <fullName evidence="1">Hypothetical_protein</fullName>
    </submittedName>
</protein>
<dbReference type="EMBL" id="CAXDID020000037">
    <property type="protein sequence ID" value="CAL5997943.1"/>
    <property type="molecule type" value="Genomic_DNA"/>
</dbReference>
<proteinExistence type="predicted"/>
<name>A0ABP1HV88_9EUKA</name>
<reference evidence="1 2" key="1">
    <citation type="submission" date="2024-07" db="EMBL/GenBank/DDBJ databases">
        <authorList>
            <person name="Akdeniz Z."/>
        </authorList>
    </citation>
    <scope>NUCLEOTIDE SEQUENCE [LARGE SCALE GENOMIC DNA]</scope>
</reference>
<keyword evidence="2" id="KW-1185">Reference proteome</keyword>
<evidence type="ECO:0000313" key="2">
    <source>
        <dbReference type="Proteomes" id="UP001642409"/>
    </source>
</evidence>
<dbReference type="CDD" id="cd14273">
    <property type="entry name" value="UBA_TAP-C_like"/>
    <property type="match status" value="1"/>
</dbReference>
<comment type="caution">
    <text evidence="1">The sequence shown here is derived from an EMBL/GenBank/DDBJ whole genome shotgun (WGS) entry which is preliminary data.</text>
</comment>
<dbReference type="Gene3D" id="1.10.8.10">
    <property type="entry name" value="DNA helicase RuvA subunit, C-terminal domain"/>
    <property type="match status" value="2"/>
</dbReference>